<evidence type="ECO:0000313" key="2">
    <source>
        <dbReference type="Proteomes" id="UP000248817"/>
    </source>
</evidence>
<keyword evidence="2" id="KW-1185">Reference proteome</keyword>
<name>A0A2V5HWR2_9EURO</name>
<dbReference type="Proteomes" id="UP000248817">
    <property type="component" value="Unassembled WGS sequence"/>
</dbReference>
<dbReference type="EMBL" id="KZ825539">
    <property type="protein sequence ID" value="PYI28919.1"/>
    <property type="molecule type" value="Genomic_DNA"/>
</dbReference>
<protein>
    <submittedName>
        <fullName evidence="1">Uncharacterized protein</fullName>
    </submittedName>
</protein>
<proteinExistence type="predicted"/>
<evidence type="ECO:0000313" key="1">
    <source>
        <dbReference type="EMBL" id="PYI28919.1"/>
    </source>
</evidence>
<reference evidence="1 2" key="1">
    <citation type="submission" date="2018-02" db="EMBL/GenBank/DDBJ databases">
        <title>The genomes of Aspergillus section Nigri reveals drivers in fungal speciation.</title>
        <authorList>
            <consortium name="DOE Joint Genome Institute"/>
            <person name="Vesth T.C."/>
            <person name="Nybo J."/>
            <person name="Theobald S."/>
            <person name="Brandl J."/>
            <person name="Frisvad J.C."/>
            <person name="Nielsen K.F."/>
            <person name="Lyhne E.K."/>
            <person name="Kogle M.E."/>
            <person name="Kuo A."/>
            <person name="Riley R."/>
            <person name="Clum A."/>
            <person name="Nolan M."/>
            <person name="Lipzen A."/>
            <person name="Salamov A."/>
            <person name="Henrissat B."/>
            <person name="Wiebenga A."/>
            <person name="De vries R.P."/>
            <person name="Grigoriev I.V."/>
            <person name="Mortensen U.H."/>
            <person name="Andersen M.R."/>
            <person name="Baker S.E."/>
        </authorList>
    </citation>
    <scope>NUCLEOTIDE SEQUENCE [LARGE SCALE GENOMIC DNA]</scope>
    <source>
        <strain evidence="1 2">CBS 114.80</strain>
    </source>
</reference>
<gene>
    <name evidence="1" type="ORF">BP00DRAFT_248976</name>
</gene>
<sequence length="97" mass="10187">MKSPKWRTGCAVGPTSLAGESIPPLHRLRLLALNAASGALALTPSRFAVNDLQLPTQATMSRYVCACACACVSVCERVSLSPSSCLEPFDCLSGRFG</sequence>
<organism evidence="1 2">
    <name type="scientific">Aspergillus indologenus CBS 114.80</name>
    <dbReference type="NCBI Taxonomy" id="1450541"/>
    <lineage>
        <taxon>Eukaryota</taxon>
        <taxon>Fungi</taxon>
        <taxon>Dikarya</taxon>
        <taxon>Ascomycota</taxon>
        <taxon>Pezizomycotina</taxon>
        <taxon>Eurotiomycetes</taxon>
        <taxon>Eurotiomycetidae</taxon>
        <taxon>Eurotiales</taxon>
        <taxon>Aspergillaceae</taxon>
        <taxon>Aspergillus</taxon>
        <taxon>Aspergillus subgen. Circumdati</taxon>
    </lineage>
</organism>
<dbReference type="AlphaFoldDB" id="A0A2V5HWR2"/>
<accession>A0A2V5HWR2</accession>